<dbReference type="WBParaSite" id="jg24043">
    <property type="protein sequence ID" value="jg24043"/>
    <property type="gene ID" value="jg24043"/>
</dbReference>
<reference evidence="2" key="1">
    <citation type="submission" date="2022-11" db="UniProtKB">
        <authorList>
            <consortium name="WormBaseParasite"/>
        </authorList>
    </citation>
    <scope>IDENTIFICATION</scope>
</reference>
<proteinExistence type="predicted"/>
<evidence type="ECO:0000313" key="2">
    <source>
        <dbReference type="WBParaSite" id="jg24043"/>
    </source>
</evidence>
<dbReference type="AlphaFoldDB" id="A0A915DV95"/>
<dbReference type="Proteomes" id="UP000887574">
    <property type="component" value="Unplaced"/>
</dbReference>
<name>A0A915DV95_9BILA</name>
<organism evidence="1 2">
    <name type="scientific">Ditylenchus dipsaci</name>
    <dbReference type="NCBI Taxonomy" id="166011"/>
    <lineage>
        <taxon>Eukaryota</taxon>
        <taxon>Metazoa</taxon>
        <taxon>Ecdysozoa</taxon>
        <taxon>Nematoda</taxon>
        <taxon>Chromadorea</taxon>
        <taxon>Rhabditida</taxon>
        <taxon>Tylenchina</taxon>
        <taxon>Tylenchomorpha</taxon>
        <taxon>Sphaerularioidea</taxon>
        <taxon>Anguinidae</taxon>
        <taxon>Anguininae</taxon>
        <taxon>Ditylenchus</taxon>
    </lineage>
</organism>
<evidence type="ECO:0000313" key="1">
    <source>
        <dbReference type="Proteomes" id="UP000887574"/>
    </source>
</evidence>
<protein>
    <submittedName>
        <fullName evidence="2">AAA-ATPase-like domain-containing protein</fullName>
    </submittedName>
</protein>
<sequence length="260" mass="30389">METIVRRSIPDSFCITGFVLYVLDFLRHTKFNLKLNMDTVLLRNDDRPKLAPQNLSLKDLFENNTAILDPTMIIKDVFEEPDRLVAFTMPKWSGKRLFYNSSGNLLKGGYQLTSNLPFGKIYLFVKNIMANIYNSIIETLAGMKRSIKDTMRHIFGKHRQMFDQMTTEDKQLFCLHHNVNDNFDAVPKSLYVLCQLLKKYNPEKKVFILADDVDRPLLKLLDNSRSQDVCEQCCSYMQNIIEEFFVTTSWFIFLVFKGFS</sequence>
<accession>A0A915DV95</accession>
<keyword evidence="1" id="KW-1185">Reference proteome</keyword>